<dbReference type="InterPro" id="IPR036291">
    <property type="entry name" value="NAD(P)-bd_dom_sf"/>
</dbReference>
<dbReference type="GO" id="GO:0005829">
    <property type="term" value="C:cytosol"/>
    <property type="evidence" value="ECO:0007669"/>
    <property type="project" value="TreeGrafter"/>
</dbReference>
<comment type="function">
    <text evidence="6">Catalyzes the reduction of dTDP-6-deoxy-L-lyxo-4-hexulose to yield dTDP-L-rhamnose.</text>
</comment>
<evidence type="ECO:0000313" key="9">
    <source>
        <dbReference type="Proteomes" id="UP000263642"/>
    </source>
</evidence>
<reference evidence="8 9" key="1">
    <citation type="journal article" date="2018" name="Nat. Biotechnol.">
        <title>A standardized bacterial taxonomy based on genome phylogeny substantially revises the tree of life.</title>
        <authorList>
            <person name="Parks D.H."/>
            <person name="Chuvochina M."/>
            <person name="Waite D.W."/>
            <person name="Rinke C."/>
            <person name="Skarshewski A."/>
            <person name="Chaumeil P.A."/>
            <person name="Hugenholtz P."/>
        </authorList>
    </citation>
    <scope>NUCLEOTIDE SEQUENCE [LARGE SCALE GENOMIC DNA]</scope>
    <source>
        <strain evidence="8">UBA9375</strain>
    </source>
</reference>
<keyword evidence="6" id="KW-0521">NADP</keyword>
<name>A0A3D3R7Z9_9PLAN</name>
<dbReference type="EMBL" id="DQAY01000115">
    <property type="protein sequence ID" value="HCO24994.1"/>
    <property type="molecule type" value="Genomic_DNA"/>
</dbReference>
<dbReference type="InterPro" id="IPR029903">
    <property type="entry name" value="RmlD-like-bd"/>
</dbReference>
<protein>
    <recommendedName>
        <fullName evidence="4 6">dTDP-4-dehydrorhamnose reductase</fullName>
        <ecNumber evidence="3 6">1.1.1.133</ecNumber>
    </recommendedName>
</protein>
<evidence type="ECO:0000313" key="8">
    <source>
        <dbReference type="EMBL" id="HCO24994.1"/>
    </source>
</evidence>
<dbReference type="GO" id="GO:0019305">
    <property type="term" value="P:dTDP-rhamnose biosynthetic process"/>
    <property type="evidence" value="ECO:0007669"/>
    <property type="project" value="UniProtKB-UniPathway"/>
</dbReference>
<proteinExistence type="inferred from homology"/>
<dbReference type="UniPathway" id="UPA00124"/>
<dbReference type="Gene3D" id="3.90.25.10">
    <property type="entry name" value="UDP-galactose 4-epimerase, domain 1"/>
    <property type="match status" value="1"/>
</dbReference>
<comment type="similarity">
    <text evidence="2 6">Belongs to the dTDP-4-dehydrorhamnose reductase family.</text>
</comment>
<dbReference type="SUPFAM" id="SSF51735">
    <property type="entry name" value="NAD(P)-binding Rossmann-fold domains"/>
    <property type="match status" value="1"/>
</dbReference>
<organism evidence="8 9">
    <name type="scientific">Gimesia maris</name>
    <dbReference type="NCBI Taxonomy" id="122"/>
    <lineage>
        <taxon>Bacteria</taxon>
        <taxon>Pseudomonadati</taxon>
        <taxon>Planctomycetota</taxon>
        <taxon>Planctomycetia</taxon>
        <taxon>Planctomycetales</taxon>
        <taxon>Planctomycetaceae</taxon>
        <taxon>Gimesia</taxon>
    </lineage>
</organism>
<evidence type="ECO:0000256" key="6">
    <source>
        <dbReference type="RuleBase" id="RU364082"/>
    </source>
</evidence>
<evidence type="ECO:0000256" key="1">
    <source>
        <dbReference type="ARBA" id="ARBA00004781"/>
    </source>
</evidence>
<dbReference type="AlphaFoldDB" id="A0A3D3R7Z9"/>
<dbReference type="PANTHER" id="PTHR10491:SF4">
    <property type="entry name" value="METHIONINE ADENOSYLTRANSFERASE 2 SUBUNIT BETA"/>
    <property type="match status" value="1"/>
</dbReference>
<keyword evidence="6" id="KW-0560">Oxidoreductase</keyword>
<comment type="caution">
    <text evidence="8">The sequence shown here is derived from an EMBL/GenBank/DDBJ whole genome shotgun (WGS) entry which is preliminary data.</text>
</comment>
<dbReference type="Proteomes" id="UP000263642">
    <property type="component" value="Unassembled WGS sequence"/>
</dbReference>
<dbReference type="GO" id="GO:0008831">
    <property type="term" value="F:dTDP-4-dehydrorhamnose reductase activity"/>
    <property type="evidence" value="ECO:0007669"/>
    <property type="project" value="UniProtKB-EC"/>
</dbReference>
<dbReference type="PANTHER" id="PTHR10491">
    <property type="entry name" value="DTDP-4-DEHYDRORHAMNOSE REDUCTASE"/>
    <property type="match status" value="1"/>
</dbReference>
<gene>
    <name evidence="8" type="primary">rfbD</name>
    <name evidence="8" type="ORF">DIT97_18945</name>
</gene>
<dbReference type="Pfam" id="PF04321">
    <property type="entry name" value="RmlD_sub_bind"/>
    <property type="match status" value="1"/>
</dbReference>
<evidence type="ECO:0000256" key="4">
    <source>
        <dbReference type="ARBA" id="ARBA00017099"/>
    </source>
</evidence>
<accession>A0A3D3R7Z9</accession>
<dbReference type="InterPro" id="IPR005913">
    <property type="entry name" value="dTDP_dehydrorham_reduct"/>
</dbReference>
<sequence length="292" mass="31938">MRRITVIGSRGQLGHDLMESLTAAGHQTTGLTHQQISIEDPESIAGALGQSPPDLIINTAAYNKVDLAEKEPEIAYAINALGPRHLAQYCSDKSISLMHISSDFVYGLDTSRQTPFQEHEAPGPVSAYGLSKLAGEYFVRALCPQHYVVRTCGLYGVAGKTGNGNFVETMLRLGKDRDELSIINDQHCTPTATRDLASALTRLIETNQFGLYHATCQGQTTWYEFACTIFELAGISVNTHPITTEQYNAPADRPHFSVLDCSRLTAAIGDAIPDWKSSLKYYLEAQGEICPK</sequence>
<evidence type="ECO:0000256" key="5">
    <source>
        <dbReference type="ARBA" id="ARBA00048200"/>
    </source>
</evidence>
<dbReference type="EC" id="1.1.1.133" evidence="3 6"/>
<evidence type="ECO:0000256" key="2">
    <source>
        <dbReference type="ARBA" id="ARBA00010944"/>
    </source>
</evidence>
<dbReference type="CDD" id="cd05254">
    <property type="entry name" value="dTDP_HR_like_SDR_e"/>
    <property type="match status" value="1"/>
</dbReference>
<dbReference type="Gene3D" id="3.40.50.720">
    <property type="entry name" value="NAD(P)-binding Rossmann-like Domain"/>
    <property type="match status" value="1"/>
</dbReference>
<comment type="pathway">
    <text evidence="1 6">Carbohydrate biosynthesis; dTDP-L-rhamnose biosynthesis.</text>
</comment>
<evidence type="ECO:0000259" key="7">
    <source>
        <dbReference type="Pfam" id="PF04321"/>
    </source>
</evidence>
<evidence type="ECO:0000256" key="3">
    <source>
        <dbReference type="ARBA" id="ARBA00012929"/>
    </source>
</evidence>
<feature type="domain" description="RmlD-like substrate binding" evidence="7">
    <location>
        <begin position="3"/>
        <end position="284"/>
    </location>
</feature>
<comment type="catalytic activity">
    <reaction evidence="5">
        <text>dTDP-beta-L-rhamnose + NADP(+) = dTDP-4-dehydro-beta-L-rhamnose + NADPH + H(+)</text>
        <dbReference type="Rhea" id="RHEA:21796"/>
        <dbReference type="ChEBI" id="CHEBI:15378"/>
        <dbReference type="ChEBI" id="CHEBI:57510"/>
        <dbReference type="ChEBI" id="CHEBI:57783"/>
        <dbReference type="ChEBI" id="CHEBI:58349"/>
        <dbReference type="ChEBI" id="CHEBI:62830"/>
        <dbReference type="EC" id="1.1.1.133"/>
    </reaction>
</comment>
<dbReference type="NCBIfam" id="TIGR01214">
    <property type="entry name" value="rmlD"/>
    <property type="match status" value="1"/>
</dbReference>